<organism evidence="1 2">
    <name type="scientific">Panagrolaimus sp. PS1159</name>
    <dbReference type="NCBI Taxonomy" id="55785"/>
    <lineage>
        <taxon>Eukaryota</taxon>
        <taxon>Metazoa</taxon>
        <taxon>Ecdysozoa</taxon>
        <taxon>Nematoda</taxon>
        <taxon>Chromadorea</taxon>
        <taxon>Rhabditida</taxon>
        <taxon>Tylenchina</taxon>
        <taxon>Panagrolaimomorpha</taxon>
        <taxon>Panagrolaimoidea</taxon>
        <taxon>Panagrolaimidae</taxon>
        <taxon>Panagrolaimus</taxon>
    </lineage>
</organism>
<dbReference type="WBParaSite" id="PS1159_v2.g22921.t1">
    <property type="protein sequence ID" value="PS1159_v2.g22921.t1"/>
    <property type="gene ID" value="PS1159_v2.g22921"/>
</dbReference>
<accession>A0AC35G0M0</accession>
<protein>
    <submittedName>
        <fullName evidence="2">Uncharacterized protein</fullName>
    </submittedName>
</protein>
<evidence type="ECO:0000313" key="2">
    <source>
        <dbReference type="WBParaSite" id="PS1159_v2.g22921.t1"/>
    </source>
</evidence>
<dbReference type="Proteomes" id="UP000887580">
    <property type="component" value="Unplaced"/>
</dbReference>
<reference evidence="2" key="1">
    <citation type="submission" date="2022-11" db="UniProtKB">
        <authorList>
            <consortium name="WormBaseParasite"/>
        </authorList>
    </citation>
    <scope>IDENTIFICATION</scope>
</reference>
<sequence length="120" mass="13944">MNLILNQICEVPYRIRTKHIRNVKEFFTSLEKSVKVKPELQKQWATLKSDALDKAANDKRANFEWFKNARKSIEMAKSKSGSYDAEQIINTFIGAMPALRSGKFWGVLQILTRTKKLFCF</sequence>
<proteinExistence type="predicted"/>
<evidence type="ECO:0000313" key="1">
    <source>
        <dbReference type="Proteomes" id="UP000887580"/>
    </source>
</evidence>
<name>A0AC35G0M0_9BILA</name>